<keyword evidence="3" id="KW-1003">Cell membrane</keyword>
<keyword evidence="2 7" id="KW-0813">Transport</keyword>
<protein>
    <submittedName>
        <fullName evidence="10">Cellobiose transport system permease protein</fullName>
    </submittedName>
</protein>
<keyword evidence="5 7" id="KW-1133">Transmembrane helix</keyword>
<dbReference type="PANTHER" id="PTHR30193">
    <property type="entry name" value="ABC TRANSPORTER PERMEASE PROTEIN"/>
    <property type="match status" value="1"/>
</dbReference>
<feature type="transmembrane region" description="Helical" evidence="7">
    <location>
        <begin position="44"/>
        <end position="67"/>
    </location>
</feature>
<organism evidence="10 11">
    <name type="scientific">Micromonospora polyrhachis</name>
    <dbReference type="NCBI Taxonomy" id="1282883"/>
    <lineage>
        <taxon>Bacteria</taxon>
        <taxon>Bacillati</taxon>
        <taxon>Actinomycetota</taxon>
        <taxon>Actinomycetes</taxon>
        <taxon>Micromonosporales</taxon>
        <taxon>Micromonosporaceae</taxon>
        <taxon>Micromonospora</taxon>
    </lineage>
</organism>
<comment type="subcellular location">
    <subcellularLocation>
        <location evidence="1 7">Cell membrane</location>
        <topology evidence="1 7">Multi-pass membrane protein</topology>
    </subcellularLocation>
</comment>
<evidence type="ECO:0000256" key="2">
    <source>
        <dbReference type="ARBA" id="ARBA00022448"/>
    </source>
</evidence>
<evidence type="ECO:0000256" key="4">
    <source>
        <dbReference type="ARBA" id="ARBA00022692"/>
    </source>
</evidence>
<dbReference type="EMBL" id="JACHJW010000001">
    <property type="protein sequence ID" value="MBB4957209.1"/>
    <property type="molecule type" value="Genomic_DNA"/>
</dbReference>
<gene>
    <name evidence="10" type="ORF">FHR38_000942</name>
</gene>
<comment type="caution">
    <text evidence="10">The sequence shown here is derived from an EMBL/GenBank/DDBJ whole genome shotgun (WGS) entry which is preliminary data.</text>
</comment>
<dbReference type="GO" id="GO:0055085">
    <property type="term" value="P:transmembrane transport"/>
    <property type="evidence" value="ECO:0007669"/>
    <property type="project" value="InterPro"/>
</dbReference>
<keyword evidence="6 7" id="KW-0472">Membrane</keyword>
<evidence type="ECO:0000313" key="10">
    <source>
        <dbReference type="EMBL" id="MBB4957209.1"/>
    </source>
</evidence>
<dbReference type="PANTHER" id="PTHR30193:SF37">
    <property type="entry name" value="INNER MEMBRANE ABC TRANSPORTER PERMEASE PROTEIN YCJO"/>
    <property type="match status" value="1"/>
</dbReference>
<keyword evidence="4 7" id="KW-0812">Transmembrane</keyword>
<evidence type="ECO:0000256" key="8">
    <source>
        <dbReference type="SAM" id="MobiDB-lite"/>
    </source>
</evidence>
<dbReference type="InterPro" id="IPR000515">
    <property type="entry name" value="MetI-like"/>
</dbReference>
<dbReference type="InterPro" id="IPR035906">
    <property type="entry name" value="MetI-like_sf"/>
</dbReference>
<feature type="transmembrane region" description="Helical" evidence="7">
    <location>
        <begin position="100"/>
        <end position="126"/>
    </location>
</feature>
<dbReference type="AlphaFoldDB" id="A0A7W7SLX0"/>
<reference evidence="10 11" key="1">
    <citation type="submission" date="2020-08" db="EMBL/GenBank/DDBJ databases">
        <title>Sequencing the genomes of 1000 actinobacteria strains.</title>
        <authorList>
            <person name="Klenk H.-P."/>
        </authorList>
    </citation>
    <scope>NUCLEOTIDE SEQUENCE [LARGE SCALE GENOMIC DNA]</scope>
    <source>
        <strain evidence="10 11">DSM 45886</strain>
    </source>
</reference>
<comment type="similarity">
    <text evidence="7">Belongs to the binding-protein-dependent transport system permease family.</text>
</comment>
<evidence type="ECO:0000313" key="11">
    <source>
        <dbReference type="Proteomes" id="UP000578819"/>
    </source>
</evidence>
<accession>A0A7W7SLX0</accession>
<dbReference type="GO" id="GO:0005886">
    <property type="term" value="C:plasma membrane"/>
    <property type="evidence" value="ECO:0007669"/>
    <property type="project" value="UniProtKB-SubCell"/>
</dbReference>
<feature type="region of interest" description="Disordered" evidence="8">
    <location>
        <begin position="1"/>
        <end position="30"/>
    </location>
</feature>
<proteinExistence type="inferred from homology"/>
<evidence type="ECO:0000256" key="1">
    <source>
        <dbReference type="ARBA" id="ARBA00004651"/>
    </source>
</evidence>
<sequence length="331" mass="37273">MPDPVRTAESPPRATAPPAQPKRSRRTARRAGRFGQFDTKASPYLYIAPFFVLFGLFGLFPLIYTAYVSFRDWTLTGGDNGFVGLANYSEMLSDDRFWNALFNTFGIFIVATVPQLLLALLLANWLNKKLRFRTAFRMGILLPNITSVAAVGIVFGFIFADRFGLLTWLLDVVGLDPIEWRNSRPAAWTAISIMVDWRWIGYNSLIYLGAMQAIPKDIYESASLDGASPSRQFWRLTVPLIQPTIVFTAIISTIGGMQLFTEPLLFGYGRIQGGALNEFQTIAMYIYERTFDSNYDYGYGSAMSWTLFLVIILFALGNFLAVRRSLRGSTK</sequence>
<dbReference type="SUPFAM" id="SSF161098">
    <property type="entry name" value="MetI-like"/>
    <property type="match status" value="1"/>
</dbReference>
<evidence type="ECO:0000259" key="9">
    <source>
        <dbReference type="PROSITE" id="PS50928"/>
    </source>
</evidence>
<dbReference type="Proteomes" id="UP000578819">
    <property type="component" value="Unassembled WGS sequence"/>
</dbReference>
<evidence type="ECO:0000256" key="7">
    <source>
        <dbReference type="RuleBase" id="RU363032"/>
    </source>
</evidence>
<feature type="transmembrane region" description="Helical" evidence="7">
    <location>
        <begin position="302"/>
        <end position="322"/>
    </location>
</feature>
<evidence type="ECO:0000256" key="3">
    <source>
        <dbReference type="ARBA" id="ARBA00022475"/>
    </source>
</evidence>
<evidence type="ECO:0000256" key="5">
    <source>
        <dbReference type="ARBA" id="ARBA00022989"/>
    </source>
</evidence>
<evidence type="ECO:0000256" key="6">
    <source>
        <dbReference type="ARBA" id="ARBA00023136"/>
    </source>
</evidence>
<dbReference type="CDD" id="cd06261">
    <property type="entry name" value="TM_PBP2"/>
    <property type="match status" value="1"/>
</dbReference>
<dbReference type="PROSITE" id="PS50928">
    <property type="entry name" value="ABC_TM1"/>
    <property type="match status" value="1"/>
</dbReference>
<dbReference type="InterPro" id="IPR051393">
    <property type="entry name" value="ABC_transporter_permease"/>
</dbReference>
<feature type="transmembrane region" description="Helical" evidence="7">
    <location>
        <begin position="240"/>
        <end position="260"/>
    </location>
</feature>
<dbReference type="RefSeq" id="WP_184533050.1">
    <property type="nucleotide sequence ID" value="NZ_JACHJW010000001.1"/>
</dbReference>
<feature type="transmembrane region" description="Helical" evidence="7">
    <location>
        <begin position="186"/>
        <end position="208"/>
    </location>
</feature>
<name>A0A7W7SLX0_9ACTN</name>
<keyword evidence="11" id="KW-1185">Reference proteome</keyword>
<dbReference type="Pfam" id="PF00528">
    <property type="entry name" value="BPD_transp_1"/>
    <property type="match status" value="1"/>
</dbReference>
<dbReference type="Gene3D" id="1.10.3720.10">
    <property type="entry name" value="MetI-like"/>
    <property type="match status" value="1"/>
</dbReference>
<dbReference type="SUPFAM" id="SSF160964">
    <property type="entry name" value="MalF N-terminal region-like"/>
    <property type="match status" value="1"/>
</dbReference>
<feature type="domain" description="ABC transmembrane type-1" evidence="9">
    <location>
        <begin position="101"/>
        <end position="320"/>
    </location>
</feature>
<feature type="transmembrane region" description="Helical" evidence="7">
    <location>
        <begin position="138"/>
        <end position="160"/>
    </location>
</feature>